<feature type="compositionally biased region" description="Polar residues" evidence="1">
    <location>
        <begin position="639"/>
        <end position="649"/>
    </location>
</feature>
<evidence type="ECO:0000256" key="1">
    <source>
        <dbReference type="SAM" id="MobiDB-lite"/>
    </source>
</evidence>
<feature type="compositionally biased region" description="Polar residues" evidence="1">
    <location>
        <begin position="961"/>
        <end position="983"/>
    </location>
</feature>
<dbReference type="Proteomes" id="UP000311919">
    <property type="component" value="Unassembled WGS sequence"/>
</dbReference>
<accession>A0A4Z2DXZ5</accession>
<dbReference type="AlphaFoldDB" id="A0A4Z2DXZ5"/>
<evidence type="ECO:0000313" key="3">
    <source>
        <dbReference type="Proteomes" id="UP000311919"/>
    </source>
</evidence>
<dbReference type="OrthoDB" id="43122at2759"/>
<name>A0A4Z2DXZ5_SCHJA</name>
<protein>
    <recommendedName>
        <fullName evidence="4">PH domain-containing protein</fullName>
    </recommendedName>
</protein>
<reference evidence="2 3" key="1">
    <citation type="submission" date="2019-03" db="EMBL/GenBank/DDBJ databases">
        <title>An improved genome assembly of the fluke Schistosoma japonicum.</title>
        <authorList>
            <person name="Hu W."/>
            <person name="Luo F."/>
            <person name="Yin M."/>
            <person name="Mo X."/>
            <person name="Sun C."/>
            <person name="Wu Q."/>
            <person name="Zhu B."/>
            <person name="Xiang M."/>
            <person name="Wang J."/>
            <person name="Wang Y."/>
            <person name="Zhang T."/>
            <person name="Xu B."/>
            <person name="Zheng H."/>
            <person name="Feng Z."/>
        </authorList>
    </citation>
    <scope>NUCLEOTIDE SEQUENCE [LARGE SCALE GENOMIC DNA]</scope>
    <source>
        <strain evidence="2">HuSjv2</strain>
        <tissue evidence="2">Worms</tissue>
    </source>
</reference>
<evidence type="ECO:0008006" key="4">
    <source>
        <dbReference type="Google" id="ProtNLM"/>
    </source>
</evidence>
<keyword evidence="3" id="KW-1185">Reference proteome</keyword>
<proteinExistence type="predicted"/>
<feature type="region of interest" description="Disordered" evidence="1">
    <location>
        <begin position="631"/>
        <end position="706"/>
    </location>
</feature>
<dbReference type="EMBL" id="SKCS01000007">
    <property type="protein sequence ID" value="TNN21376.1"/>
    <property type="molecule type" value="Genomic_DNA"/>
</dbReference>
<feature type="compositionally biased region" description="Polar residues" evidence="1">
    <location>
        <begin position="660"/>
        <end position="669"/>
    </location>
</feature>
<feature type="region of interest" description="Disordered" evidence="1">
    <location>
        <begin position="961"/>
        <end position="1000"/>
    </location>
</feature>
<gene>
    <name evidence="2" type="ORF">EWB00_010032</name>
</gene>
<feature type="region of interest" description="Disordered" evidence="1">
    <location>
        <begin position="111"/>
        <end position="158"/>
    </location>
</feature>
<feature type="region of interest" description="Disordered" evidence="1">
    <location>
        <begin position="199"/>
        <end position="218"/>
    </location>
</feature>
<comment type="caution">
    <text evidence="2">The sequence shown here is derived from an EMBL/GenBank/DDBJ whole genome shotgun (WGS) entry which is preliminary data.</text>
</comment>
<feature type="compositionally biased region" description="Basic and acidic residues" evidence="1">
    <location>
        <begin position="149"/>
        <end position="158"/>
    </location>
</feature>
<evidence type="ECO:0000313" key="2">
    <source>
        <dbReference type="EMBL" id="TNN21376.1"/>
    </source>
</evidence>
<organism evidence="2 3">
    <name type="scientific">Schistosoma japonicum</name>
    <name type="common">Blood fluke</name>
    <dbReference type="NCBI Taxonomy" id="6182"/>
    <lineage>
        <taxon>Eukaryota</taxon>
        <taxon>Metazoa</taxon>
        <taxon>Spiralia</taxon>
        <taxon>Lophotrochozoa</taxon>
        <taxon>Platyhelminthes</taxon>
        <taxon>Trematoda</taxon>
        <taxon>Digenea</taxon>
        <taxon>Strigeidida</taxon>
        <taxon>Schistosomatoidea</taxon>
        <taxon>Schistosomatidae</taxon>
        <taxon>Schistosoma</taxon>
    </lineage>
</organism>
<sequence length="1022" mass="118208">MDCVVIHGSILQLIKSSSKYCILKRWGYIKHDSLFIFPDHTNRSSCIKIFLNHSDVFVSYHDEAPWITITEHSEAMYYIRPVAENLFQSWLTAVYKASKNYESQTSRYITKRQSYPSDEPVQNPLEQRILTSKGLNEKRKSSPEYSNNYHRDNKEVRIKQPLNSVFQPINKHLYDNLSMNHLSSDKNAKNTLRNRNSQLQYVPNEDKPPPRPPRNPHVLHTVKEHSNMRDDEILETKALSNVKHRYPVTGLAKRMSIAASDLLGKSRDDLILLLLQLNREKANLKRWYEYFTYQIDQIRLVKGNTNEAKSEIDVVQSELNDVIGQLELSEPLIKFLDNMIRMGDVYGGDDVLFASEYRRHLLPSHEIVPSKPSLEFARDIEEREIATILNNSLRHSLHRQYTLPDENNFNKSITPIISSSPTVSTSPTSPVNKSIITKLDDMPEPEEIRLERKRLEKELDNLENLCAPHQLIHRKLKDTQKSIRLTERNSKLLTEQQSNKFASKAPSATLLRRLHPDGVHNRQSKSVNNSLRQKPLNSDCAYLYNEMYKRPNTSFDHYSHESYHNNKYDYDQIRGITNNYNDDAAVAAAADDDDDGQNVVKNGIKRFQSIPEDLNLFPRDSLFMQSTMKPLQDKRHTPLNVNNPTNFMQSSSNRSRSYSDKPTSPTRIINNPLRKSFELPSRYSHNDESESDDDVNDGIRKKPLGEYSSNKMTKVNEWHFNASKRKTFNPLKSSQNLDDIQFKPNIFFNEHSMYSAYNPKNNELTYANTNYNIQRKFDDLLENIDFLTEHRHFNQNDQFNMPQTKFNKKPFETDELFKDSIDDTKLSPIQQSITVGRNSSNKLSPSSLSTCGQYPDAVYANISQNYSGSTLPKSELFNGSYQPFDNLPIDSFNNPNSLYTSKRDTIQSNCSSIIEQNKIQPIKKYVLSELNTLSSKYKSNLGDSPRRSSINQDNVNSAGSLESMFTSQDPNTTDECLTTTLKSPSRRNFDKRNNNENEENNVVLRKKEDKINSLRKVLLRQS</sequence>